<dbReference type="CDD" id="cd01949">
    <property type="entry name" value="GGDEF"/>
    <property type="match status" value="1"/>
</dbReference>
<comment type="catalytic activity">
    <reaction evidence="2">
        <text>2 GTP = 3',3'-c-di-GMP + 2 diphosphate</text>
        <dbReference type="Rhea" id="RHEA:24898"/>
        <dbReference type="ChEBI" id="CHEBI:33019"/>
        <dbReference type="ChEBI" id="CHEBI:37565"/>
        <dbReference type="ChEBI" id="CHEBI:58805"/>
        <dbReference type="EC" id="2.7.7.65"/>
    </reaction>
</comment>
<keyword evidence="3" id="KW-1133">Transmembrane helix</keyword>
<keyword evidence="3" id="KW-0472">Membrane</keyword>
<reference evidence="6 7" key="1">
    <citation type="submission" date="2017-07" db="EMBL/GenBank/DDBJ databases">
        <authorList>
            <person name="Sun Z.S."/>
            <person name="Albrecht U."/>
            <person name="Echele G."/>
            <person name="Lee C.C."/>
        </authorList>
    </citation>
    <scope>NUCLEOTIDE SEQUENCE [LARGE SCALE GENOMIC DNA]</scope>
    <source>
        <strain evidence="6 7">CGMCC 1.12672</strain>
    </source>
</reference>
<dbReference type="GO" id="GO:0005886">
    <property type="term" value="C:plasma membrane"/>
    <property type="evidence" value="ECO:0007669"/>
    <property type="project" value="TreeGrafter"/>
</dbReference>
<dbReference type="GO" id="GO:1902201">
    <property type="term" value="P:negative regulation of bacterial-type flagellum-dependent cell motility"/>
    <property type="evidence" value="ECO:0007669"/>
    <property type="project" value="TreeGrafter"/>
</dbReference>
<dbReference type="InterPro" id="IPR000160">
    <property type="entry name" value="GGDEF_dom"/>
</dbReference>
<dbReference type="InterPro" id="IPR011623">
    <property type="entry name" value="7TMR_DISM_rcpt_extracell_dom1"/>
</dbReference>
<organism evidence="6 7">
    <name type="scientific">Sphingomonas guangdongensis</name>
    <dbReference type="NCBI Taxonomy" id="1141890"/>
    <lineage>
        <taxon>Bacteria</taxon>
        <taxon>Pseudomonadati</taxon>
        <taxon>Pseudomonadota</taxon>
        <taxon>Alphaproteobacteria</taxon>
        <taxon>Sphingomonadales</taxon>
        <taxon>Sphingomonadaceae</taxon>
        <taxon>Sphingomonas</taxon>
    </lineage>
</organism>
<evidence type="ECO:0000313" key="7">
    <source>
        <dbReference type="Proteomes" id="UP000219494"/>
    </source>
</evidence>
<feature type="transmembrane region" description="Helical" evidence="3">
    <location>
        <begin position="329"/>
        <end position="346"/>
    </location>
</feature>
<protein>
    <recommendedName>
        <fullName evidence="1">diguanylate cyclase</fullName>
        <ecNumber evidence="1">2.7.7.65</ecNumber>
    </recommendedName>
</protein>
<keyword evidence="4" id="KW-0732">Signal</keyword>
<accession>A0A285R256</accession>
<feature type="transmembrane region" description="Helical" evidence="3">
    <location>
        <begin position="207"/>
        <end position="230"/>
    </location>
</feature>
<gene>
    <name evidence="6" type="ORF">SAMN06297144_3316</name>
</gene>
<evidence type="ECO:0000259" key="5">
    <source>
        <dbReference type="PROSITE" id="PS50887"/>
    </source>
</evidence>
<evidence type="ECO:0000256" key="4">
    <source>
        <dbReference type="SAM" id="SignalP"/>
    </source>
</evidence>
<dbReference type="PROSITE" id="PS50887">
    <property type="entry name" value="GGDEF"/>
    <property type="match status" value="1"/>
</dbReference>
<dbReference type="EC" id="2.7.7.65" evidence="1"/>
<dbReference type="InterPro" id="IPR029787">
    <property type="entry name" value="Nucleotide_cyclase"/>
</dbReference>
<feature type="transmembrane region" description="Helical" evidence="3">
    <location>
        <begin position="274"/>
        <end position="297"/>
    </location>
</feature>
<dbReference type="RefSeq" id="WP_245858559.1">
    <property type="nucleotide sequence ID" value="NZ_OBMI01000003.1"/>
</dbReference>
<dbReference type="InterPro" id="IPR050469">
    <property type="entry name" value="Diguanylate_Cyclase"/>
</dbReference>
<dbReference type="PANTHER" id="PTHR45138">
    <property type="entry name" value="REGULATORY COMPONENTS OF SENSORY TRANSDUCTION SYSTEM"/>
    <property type="match status" value="1"/>
</dbReference>
<dbReference type="SUPFAM" id="SSF55073">
    <property type="entry name" value="Nucleotide cyclase"/>
    <property type="match status" value="1"/>
</dbReference>
<evidence type="ECO:0000256" key="2">
    <source>
        <dbReference type="ARBA" id="ARBA00034247"/>
    </source>
</evidence>
<keyword evidence="3" id="KW-0812">Transmembrane</keyword>
<feature type="domain" description="GGDEF" evidence="5">
    <location>
        <begin position="428"/>
        <end position="555"/>
    </location>
</feature>
<dbReference type="AlphaFoldDB" id="A0A285R256"/>
<evidence type="ECO:0000256" key="3">
    <source>
        <dbReference type="SAM" id="Phobius"/>
    </source>
</evidence>
<name>A0A285R256_9SPHN</name>
<dbReference type="Pfam" id="PF00990">
    <property type="entry name" value="GGDEF"/>
    <property type="match status" value="1"/>
</dbReference>
<dbReference type="Pfam" id="PF07695">
    <property type="entry name" value="7TMR-DISM_7TM"/>
    <property type="match status" value="1"/>
</dbReference>
<dbReference type="NCBIfam" id="TIGR00254">
    <property type="entry name" value="GGDEF"/>
    <property type="match status" value="1"/>
</dbReference>
<evidence type="ECO:0000256" key="1">
    <source>
        <dbReference type="ARBA" id="ARBA00012528"/>
    </source>
</evidence>
<dbReference type="InterPro" id="IPR043128">
    <property type="entry name" value="Rev_trsase/Diguanyl_cyclase"/>
</dbReference>
<keyword evidence="7" id="KW-1185">Reference proteome</keyword>
<feature type="transmembrane region" description="Helical" evidence="3">
    <location>
        <begin position="177"/>
        <end position="200"/>
    </location>
</feature>
<proteinExistence type="predicted"/>
<dbReference type="GO" id="GO:0052621">
    <property type="term" value="F:diguanylate cyclase activity"/>
    <property type="evidence" value="ECO:0007669"/>
    <property type="project" value="UniProtKB-EC"/>
</dbReference>
<dbReference type="SMART" id="SM00267">
    <property type="entry name" value="GGDEF"/>
    <property type="match status" value="1"/>
</dbReference>
<feature type="chain" id="PRO_5013398114" description="diguanylate cyclase" evidence="4">
    <location>
        <begin position="31"/>
        <end position="560"/>
    </location>
</feature>
<feature type="signal peptide" evidence="4">
    <location>
        <begin position="1"/>
        <end position="30"/>
    </location>
</feature>
<dbReference type="PANTHER" id="PTHR45138:SF9">
    <property type="entry name" value="DIGUANYLATE CYCLASE DGCM-RELATED"/>
    <property type="match status" value="1"/>
</dbReference>
<evidence type="ECO:0000313" key="6">
    <source>
        <dbReference type="EMBL" id="SOB88171.1"/>
    </source>
</evidence>
<sequence length="560" mass="61104">MAGWTIWKAVLATVLAVVALCAAMPVRAQLADVPLATCIAPVRPGDTPAAMLTTPARFTCDTRQHLLGAGDFWALSEPITARLPHYPRIRLASLWQRSLTLYAVYADGKVARLHADSRQLSSYIQLGAHPEFKLSPRPARLQRLLFRIDGSANARGVLLRLAVVDAQSSSRSNTQMAAIYAGFAGLALALLVYNLALFGAMRHRFQLAYCAMVVMLAGYALSSSGALAWLYPAIDNNDRLRINYITLGLTAAAAVQFARHYFEDSVFAGWLSPATGVASALLALSGLVFAILSPFGMVVADCVYQWSFVAGLSIVVPILHRAWRVQSRFLWLFSLAWAAPIFFALARTLAVMHLIPMSFWMDNSTVLSMALEALLSSLAIAYRVQMLSRERDEARARALSLKMLADADPLTGLLNRRAFLHAAIGRTGAQTLHIIDIDHFKAVNDTLGHDGGDEVLRRFARTLRQMAAGDTLVTRLGGEEFAVLASADHPIDAERMLTALRRAPMPFDLSVTASIGTCVGPLTTEAEWKLLYRSADRALFDAKAAGRDRVRRGQMRALAA</sequence>
<dbReference type="Proteomes" id="UP000219494">
    <property type="component" value="Unassembled WGS sequence"/>
</dbReference>
<feature type="transmembrane region" description="Helical" evidence="3">
    <location>
        <begin position="242"/>
        <end position="262"/>
    </location>
</feature>
<dbReference type="GO" id="GO:0043709">
    <property type="term" value="P:cell adhesion involved in single-species biofilm formation"/>
    <property type="evidence" value="ECO:0007669"/>
    <property type="project" value="TreeGrafter"/>
</dbReference>
<dbReference type="Gene3D" id="3.30.70.270">
    <property type="match status" value="1"/>
</dbReference>
<dbReference type="EMBL" id="OBMI01000003">
    <property type="protein sequence ID" value="SOB88171.1"/>
    <property type="molecule type" value="Genomic_DNA"/>
</dbReference>